<proteinExistence type="predicted"/>
<accession>A0A7J5AH08</accession>
<name>A0A7J5AH08_9FLAO</name>
<dbReference type="RefSeq" id="WP_151106875.1">
    <property type="nucleotide sequence ID" value="NZ_WAEM01000002.1"/>
</dbReference>
<dbReference type="Proteomes" id="UP000490922">
    <property type="component" value="Unassembled WGS sequence"/>
</dbReference>
<keyword evidence="2" id="KW-1185">Reference proteome</keyword>
<evidence type="ECO:0000313" key="2">
    <source>
        <dbReference type="Proteomes" id="UP000490922"/>
    </source>
</evidence>
<reference evidence="1 2" key="1">
    <citation type="submission" date="2019-09" db="EMBL/GenBank/DDBJ databases">
        <title>Flavobacterium sp. nov., isolated from glacier ice.</title>
        <authorList>
            <person name="Liu Q."/>
        </authorList>
    </citation>
    <scope>NUCLEOTIDE SEQUENCE [LARGE SCALE GENOMIC DNA]</scope>
    <source>
        <strain evidence="1 2">NBRC 112527</strain>
    </source>
</reference>
<dbReference type="AlphaFoldDB" id="A0A7J5AH08"/>
<dbReference type="EMBL" id="WAEM01000002">
    <property type="protein sequence ID" value="KAB1156881.1"/>
    <property type="molecule type" value="Genomic_DNA"/>
</dbReference>
<dbReference type="OrthoDB" id="1149494at2"/>
<organism evidence="1 2">
    <name type="scientific">Flavobacterium luteum</name>
    <dbReference type="NCBI Taxonomy" id="2026654"/>
    <lineage>
        <taxon>Bacteria</taxon>
        <taxon>Pseudomonadati</taxon>
        <taxon>Bacteroidota</taxon>
        <taxon>Flavobacteriia</taxon>
        <taxon>Flavobacteriales</taxon>
        <taxon>Flavobacteriaceae</taxon>
        <taxon>Flavobacterium</taxon>
    </lineage>
</organism>
<gene>
    <name evidence="1" type="ORF">F6464_05885</name>
</gene>
<comment type="caution">
    <text evidence="1">The sequence shown here is derived from an EMBL/GenBank/DDBJ whole genome shotgun (WGS) entry which is preliminary data.</text>
</comment>
<evidence type="ECO:0000313" key="1">
    <source>
        <dbReference type="EMBL" id="KAB1156881.1"/>
    </source>
</evidence>
<protein>
    <submittedName>
        <fullName evidence="1">Uncharacterized protein</fullName>
    </submittedName>
</protein>
<sequence>MGSTGFTPKPTIHVYKEIKVEKYKTTNHYQIDAVTNGKQILSDLLNINLDRQFAKSAPKYWLSTRDGNKWQRLTGLFKTPYSYFYKGDKGQNNLKHDLIICQLSEDKSTLIVYYYKDYYTNDFERVIKSIKQTL</sequence>